<dbReference type="RefSeq" id="XP_013385374.1">
    <property type="nucleotide sequence ID" value="XM_013529920.1"/>
</dbReference>
<evidence type="ECO:0000256" key="2">
    <source>
        <dbReference type="ARBA" id="ARBA00004186"/>
    </source>
</evidence>
<keyword evidence="8" id="KW-0479">Metal-binding</keyword>
<proteinExistence type="inferred from homology"/>
<dbReference type="GO" id="GO:0051301">
    <property type="term" value="P:cell division"/>
    <property type="evidence" value="ECO:0007669"/>
    <property type="project" value="UniProtKB-KW"/>
</dbReference>
<evidence type="ECO:0000256" key="1">
    <source>
        <dbReference type="ARBA" id="ARBA00004123"/>
    </source>
</evidence>
<dbReference type="Proteomes" id="UP000085678">
    <property type="component" value="Unplaced"/>
</dbReference>
<evidence type="ECO:0000256" key="12">
    <source>
        <dbReference type="ARBA" id="ARBA00022843"/>
    </source>
</evidence>
<keyword evidence="13" id="KW-0206">Cytoskeleton</keyword>
<evidence type="ECO:0000256" key="10">
    <source>
        <dbReference type="ARBA" id="ARBA00022829"/>
    </source>
</evidence>
<dbReference type="AlphaFoldDB" id="A0A1S3HK52"/>
<evidence type="ECO:0000256" key="14">
    <source>
        <dbReference type="ARBA" id="ARBA00023242"/>
    </source>
</evidence>
<keyword evidence="11" id="KW-0862">Zinc</keyword>
<keyword evidence="12" id="KW-0832">Ubl conjugation</keyword>
<dbReference type="FunFam" id="1.10.1170.10:FF:000009">
    <property type="entry name" value="Baculoviral IAP repeat-containing protein 5"/>
    <property type="match status" value="1"/>
</dbReference>
<dbReference type="GO" id="GO:0005634">
    <property type="term" value="C:nucleus"/>
    <property type="evidence" value="ECO:0007669"/>
    <property type="project" value="UniProtKB-SubCell"/>
</dbReference>
<dbReference type="Gene3D" id="1.10.1170.10">
    <property type="entry name" value="Inhibitor Of Apoptosis Protein (2mihbC-IAP-1), Chain A"/>
    <property type="match status" value="1"/>
</dbReference>
<evidence type="ECO:0000256" key="6">
    <source>
        <dbReference type="ARBA" id="ARBA00022553"/>
    </source>
</evidence>
<name>A0A1S3HK52_LINAN</name>
<evidence type="ECO:0000256" key="7">
    <source>
        <dbReference type="ARBA" id="ARBA00022618"/>
    </source>
</evidence>
<keyword evidence="9" id="KW-0498">Mitosis</keyword>
<dbReference type="GO" id="GO:0007059">
    <property type="term" value="P:chromosome segregation"/>
    <property type="evidence" value="ECO:0007669"/>
    <property type="project" value="UniProtKB-KW"/>
</dbReference>
<dbReference type="InterPro" id="IPR051190">
    <property type="entry name" value="Baculoviral_IAP"/>
</dbReference>
<accession>A0A1S3HK52</accession>
<evidence type="ECO:0000256" key="9">
    <source>
        <dbReference type="ARBA" id="ARBA00022776"/>
    </source>
</evidence>
<dbReference type="GO" id="GO:0046872">
    <property type="term" value="F:metal ion binding"/>
    <property type="evidence" value="ECO:0007669"/>
    <property type="project" value="UniProtKB-KW"/>
</dbReference>
<dbReference type="GO" id="GO:0000775">
    <property type="term" value="C:chromosome, centromeric region"/>
    <property type="evidence" value="ECO:0007669"/>
    <property type="project" value="UniProtKB-SubCell"/>
</dbReference>
<reference evidence="18" key="1">
    <citation type="submission" date="2025-08" db="UniProtKB">
        <authorList>
            <consortium name="RefSeq"/>
        </authorList>
    </citation>
    <scope>IDENTIFICATION</scope>
    <source>
        <tissue evidence="18">Gonads</tissue>
    </source>
</reference>
<dbReference type="GO" id="GO:0005819">
    <property type="term" value="C:spindle"/>
    <property type="evidence" value="ECO:0007669"/>
    <property type="project" value="UniProtKB-SubCell"/>
</dbReference>
<dbReference type="CDD" id="cd00022">
    <property type="entry name" value="BIR"/>
    <property type="match status" value="1"/>
</dbReference>
<gene>
    <name evidence="18" type="primary">LOC106155206</name>
</gene>
<dbReference type="SUPFAM" id="SSF57924">
    <property type="entry name" value="Inhibitor of apoptosis (IAP) repeat"/>
    <property type="match status" value="1"/>
</dbReference>
<dbReference type="KEGG" id="lak:106155206"/>
<dbReference type="STRING" id="7574.A0A1S3HK52"/>
<dbReference type="OMA" id="IKMYFYE"/>
<dbReference type="PROSITE" id="PS50143">
    <property type="entry name" value="BIR_REPEAT_2"/>
    <property type="match status" value="1"/>
</dbReference>
<sequence length="145" mass="16804">MKVEDIDMTEEEKMFRYNLPEHRLASFNKWPFTSNCTCTPEKMAAAGFYHCPTDQAPDLVKCFVCCKELEGWEPDDDPWKEHESHSASCPFLAHGDSCTMAEFFKTECTRQTIRIMKSAESKIAEFEKFAVDAREELENLVQMNN</sequence>
<evidence type="ECO:0000256" key="11">
    <source>
        <dbReference type="ARBA" id="ARBA00022833"/>
    </source>
</evidence>
<evidence type="ECO:0000256" key="8">
    <source>
        <dbReference type="ARBA" id="ARBA00022723"/>
    </source>
</evidence>
<comment type="similarity">
    <text evidence="4">Belongs to the IAP family.</text>
</comment>
<keyword evidence="7" id="KW-0132">Cell division</keyword>
<dbReference type="OrthoDB" id="2196114at2759"/>
<keyword evidence="6" id="KW-0597">Phosphoprotein</keyword>
<evidence type="ECO:0000256" key="16">
    <source>
        <dbReference type="ARBA" id="ARBA00023328"/>
    </source>
</evidence>
<dbReference type="GeneID" id="106155206"/>
<dbReference type="PANTHER" id="PTHR46771">
    <property type="entry name" value="DETERIN"/>
    <property type="match status" value="1"/>
</dbReference>
<evidence type="ECO:0000313" key="18">
    <source>
        <dbReference type="RefSeq" id="XP_013385374.1"/>
    </source>
</evidence>
<keyword evidence="14" id="KW-0539">Nucleus</keyword>
<keyword evidence="15" id="KW-0131">Cell cycle</keyword>
<comment type="subcellular location">
    <subcellularLocation>
        <location evidence="3">Chromosome</location>
        <location evidence="3">Centromere</location>
    </subcellularLocation>
    <subcellularLocation>
        <location evidence="2">Cytoplasm</location>
        <location evidence="2">Cytoskeleton</location>
        <location evidence="2">Spindle</location>
    </subcellularLocation>
    <subcellularLocation>
        <location evidence="1">Nucleus</location>
    </subcellularLocation>
</comment>
<dbReference type="PANTHER" id="PTHR46771:SF5">
    <property type="entry name" value="DETERIN"/>
    <property type="match status" value="1"/>
</dbReference>
<evidence type="ECO:0000256" key="15">
    <source>
        <dbReference type="ARBA" id="ARBA00023306"/>
    </source>
</evidence>
<evidence type="ECO:0000313" key="17">
    <source>
        <dbReference type="Proteomes" id="UP000085678"/>
    </source>
</evidence>
<protein>
    <submittedName>
        <fullName evidence="18">Baculoviral IAP repeat-containing protein 5</fullName>
    </submittedName>
</protein>
<dbReference type="SMART" id="SM00238">
    <property type="entry name" value="BIR"/>
    <property type="match status" value="1"/>
</dbReference>
<keyword evidence="17" id="KW-1185">Reference proteome</keyword>
<keyword evidence="16" id="KW-0137">Centromere</keyword>
<evidence type="ECO:0000256" key="13">
    <source>
        <dbReference type="ARBA" id="ARBA00023212"/>
    </source>
</evidence>
<dbReference type="InParanoid" id="A0A1S3HK52"/>
<organism evidence="17 18">
    <name type="scientific">Lingula anatina</name>
    <name type="common">Brachiopod</name>
    <name type="synonym">Lingula unguis</name>
    <dbReference type="NCBI Taxonomy" id="7574"/>
    <lineage>
        <taxon>Eukaryota</taxon>
        <taxon>Metazoa</taxon>
        <taxon>Spiralia</taxon>
        <taxon>Lophotrochozoa</taxon>
        <taxon>Brachiopoda</taxon>
        <taxon>Linguliformea</taxon>
        <taxon>Lingulata</taxon>
        <taxon>Lingulida</taxon>
        <taxon>Linguloidea</taxon>
        <taxon>Lingulidae</taxon>
        <taxon>Lingula</taxon>
    </lineage>
</organism>
<evidence type="ECO:0000256" key="4">
    <source>
        <dbReference type="ARBA" id="ARBA00006672"/>
    </source>
</evidence>
<dbReference type="InterPro" id="IPR001370">
    <property type="entry name" value="BIR_rpt"/>
</dbReference>
<keyword evidence="5" id="KW-0963">Cytoplasm</keyword>
<keyword evidence="10" id="KW-0159">Chromosome partition</keyword>
<evidence type="ECO:0000256" key="5">
    <source>
        <dbReference type="ARBA" id="ARBA00022490"/>
    </source>
</evidence>
<evidence type="ECO:0000256" key="3">
    <source>
        <dbReference type="ARBA" id="ARBA00004584"/>
    </source>
</evidence>
<dbReference type="Pfam" id="PF00653">
    <property type="entry name" value="BIR"/>
    <property type="match status" value="1"/>
</dbReference>